<dbReference type="NCBIfam" id="NF008623">
    <property type="entry name" value="PRK11609.1"/>
    <property type="match status" value="1"/>
</dbReference>
<feature type="domain" description="Isochorismatase-like" evidence="8">
    <location>
        <begin position="3"/>
        <end position="200"/>
    </location>
</feature>
<dbReference type="GO" id="GO:0008936">
    <property type="term" value="F:nicotinamidase activity"/>
    <property type="evidence" value="ECO:0007669"/>
    <property type="project" value="UniProtKB-EC"/>
</dbReference>
<evidence type="ECO:0000256" key="2">
    <source>
        <dbReference type="ARBA" id="ARBA00022642"/>
    </source>
</evidence>
<dbReference type="RefSeq" id="WP_093112902.1">
    <property type="nucleotide sequence ID" value="NZ_FNGG01000002.1"/>
</dbReference>
<protein>
    <recommendedName>
        <fullName evidence="6">nicotinamidase</fullName>
        <ecNumber evidence="6">3.5.1.19</ecNumber>
    </recommendedName>
    <alternativeName>
        <fullName evidence="7">Nicotinamide deamidase</fullName>
    </alternativeName>
</protein>
<gene>
    <name evidence="9" type="ORF">SAMN04488034_102614</name>
</gene>
<comment type="pathway">
    <text evidence="5">Cofactor biosynthesis; nicotinate biosynthesis; nicotinate from nicotinamide: step 1/1.</text>
</comment>
<dbReference type="OrthoDB" id="9791276at2"/>
<keyword evidence="4" id="KW-0378">Hydrolase</keyword>
<keyword evidence="10" id="KW-1185">Reference proteome</keyword>
<accession>A0A1H5M911</accession>
<evidence type="ECO:0000256" key="4">
    <source>
        <dbReference type="ARBA" id="ARBA00022801"/>
    </source>
</evidence>
<dbReference type="InterPro" id="IPR000868">
    <property type="entry name" value="Isochorismatase-like_dom"/>
</dbReference>
<dbReference type="CDD" id="cd01011">
    <property type="entry name" value="nicotinamidase"/>
    <property type="match status" value="1"/>
</dbReference>
<reference evidence="9 10" key="1">
    <citation type="submission" date="2016-10" db="EMBL/GenBank/DDBJ databases">
        <authorList>
            <person name="de Groot N.N."/>
        </authorList>
    </citation>
    <scope>NUCLEOTIDE SEQUENCE [LARGE SCALE GENOMIC DNA]</scope>
    <source>
        <strain evidence="9 10">DSM 23553</strain>
    </source>
</reference>
<comment type="similarity">
    <text evidence="1">Belongs to the isochorismatase family.</text>
</comment>
<dbReference type="PANTHER" id="PTHR11080">
    <property type="entry name" value="PYRAZINAMIDASE/NICOTINAMIDASE"/>
    <property type="match status" value="1"/>
</dbReference>
<dbReference type="SUPFAM" id="SSF52499">
    <property type="entry name" value="Isochorismatase-like hydrolases"/>
    <property type="match status" value="1"/>
</dbReference>
<dbReference type="STRING" id="390640.SAMN04488034_102614"/>
<dbReference type="EMBL" id="FNUG01000002">
    <property type="protein sequence ID" value="SEE85734.1"/>
    <property type="molecule type" value="Genomic_DNA"/>
</dbReference>
<sequence>MKTLIIVDAQNDFMPGGALEVREGDRIVPVINKIIPKFELVLATQDWHPAEHKSFAINHPNRKEYEIIDLNGIEQKLWPPHCIQGTPGADFHPDLQLNSVEAIFRSAMDVEVDSYSGFYDNAHLKSTGLAGFLREKGADDLYFCGLAADICVYYTIKDALAEGFKATLIEDATVPLIQEDYEKVRKDILARGGKIITSEEL</sequence>
<evidence type="ECO:0000256" key="6">
    <source>
        <dbReference type="ARBA" id="ARBA00039017"/>
    </source>
</evidence>
<dbReference type="InterPro" id="IPR036380">
    <property type="entry name" value="Isochorismatase-like_sf"/>
</dbReference>
<name>A0A1H5M911_9FLAO</name>
<dbReference type="GO" id="GO:0019363">
    <property type="term" value="P:pyridine nucleotide biosynthetic process"/>
    <property type="evidence" value="ECO:0007669"/>
    <property type="project" value="UniProtKB-KW"/>
</dbReference>
<dbReference type="Gene3D" id="3.40.50.850">
    <property type="entry name" value="Isochorismatase-like"/>
    <property type="match status" value="1"/>
</dbReference>
<evidence type="ECO:0000256" key="3">
    <source>
        <dbReference type="ARBA" id="ARBA00022723"/>
    </source>
</evidence>
<dbReference type="Proteomes" id="UP000199448">
    <property type="component" value="Unassembled WGS sequence"/>
</dbReference>
<dbReference type="PANTHER" id="PTHR11080:SF2">
    <property type="entry name" value="LD05707P"/>
    <property type="match status" value="1"/>
</dbReference>
<proteinExistence type="inferred from homology"/>
<dbReference type="GO" id="GO:0046872">
    <property type="term" value="F:metal ion binding"/>
    <property type="evidence" value="ECO:0007669"/>
    <property type="project" value="UniProtKB-KW"/>
</dbReference>
<dbReference type="InterPro" id="IPR052347">
    <property type="entry name" value="Isochorismatase_Nicotinamidase"/>
</dbReference>
<evidence type="ECO:0000256" key="7">
    <source>
        <dbReference type="ARBA" id="ARBA00043224"/>
    </source>
</evidence>
<dbReference type="AlphaFoldDB" id="A0A1H5M911"/>
<evidence type="ECO:0000256" key="1">
    <source>
        <dbReference type="ARBA" id="ARBA00006336"/>
    </source>
</evidence>
<organism evidence="9 10">
    <name type="scientific">Salinimicrobium catena</name>
    <dbReference type="NCBI Taxonomy" id="390640"/>
    <lineage>
        <taxon>Bacteria</taxon>
        <taxon>Pseudomonadati</taxon>
        <taxon>Bacteroidota</taxon>
        <taxon>Flavobacteriia</taxon>
        <taxon>Flavobacteriales</taxon>
        <taxon>Flavobacteriaceae</taxon>
        <taxon>Salinimicrobium</taxon>
    </lineage>
</organism>
<dbReference type="EC" id="3.5.1.19" evidence="6"/>
<dbReference type="Pfam" id="PF00857">
    <property type="entry name" value="Isochorismatase"/>
    <property type="match status" value="1"/>
</dbReference>
<evidence type="ECO:0000313" key="9">
    <source>
        <dbReference type="EMBL" id="SEE85734.1"/>
    </source>
</evidence>
<evidence type="ECO:0000313" key="10">
    <source>
        <dbReference type="Proteomes" id="UP000199448"/>
    </source>
</evidence>
<keyword evidence="3" id="KW-0479">Metal-binding</keyword>
<evidence type="ECO:0000259" key="8">
    <source>
        <dbReference type="Pfam" id="PF00857"/>
    </source>
</evidence>
<evidence type="ECO:0000256" key="5">
    <source>
        <dbReference type="ARBA" id="ARBA00037900"/>
    </source>
</evidence>
<keyword evidence="2" id="KW-0662">Pyridine nucleotide biosynthesis</keyword>